<dbReference type="Proteomes" id="UP000294752">
    <property type="component" value="Unassembled WGS sequence"/>
</dbReference>
<keyword evidence="1" id="KW-0732">Signal</keyword>
<feature type="signal peptide" evidence="1">
    <location>
        <begin position="1"/>
        <end position="20"/>
    </location>
</feature>
<gene>
    <name evidence="3" type="ORF">B0I21_102434</name>
</gene>
<accession>A0A4V3E269</accession>
<reference evidence="3 4" key="1">
    <citation type="submission" date="2019-03" db="EMBL/GenBank/DDBJ databases">
        <title>Genomic Encyclopedia of Type Strains, Phase III (KMG-III): the genomes of soil and plant-associated and newly described type strains.</title>
        <authorList>
            <person name="Whitman W."/>
        </authorList>
    </citation>
    <scope>NUCLEOTIDE SEQUENCE [LARGE SCALE GENOMIC DNA]</scope>
    <source>
        <strain evidence="3 4">CGMCC 1.12801</strain>
    </source>
</reference>
<sequence length="215" mass="23864">MYLAICLSLALAISSNCTLAGTIRKNTTEPAQNAARKSGSIDSLIQYFEETTKNLKAQVEGLSAAQLAFKPSPEQWSIGECLEHIILSETMLFEMAKKELAKAPQPERKAEVKVNDENLKHMMGDRSQKFKAPAELQPTGKYTAVKVALQDFTAARKPVLAFIKQANEEDLKNHISEYPTGTVNGHQNLLFIAAHCARHTKQIEEIKANPKFPKK</sequence>
<protein>
    <submittedName>
        <fullName evidence="3">DinB family protein</fullName>
    </submittedName>
</protein>
<dbReference type="AlphaFoldDB" id="A0A4V3E269"/>
<organism evidence="3 4">
    <name type="scientific">Sphingobacterium paludis</name>
    <dbReference type="NCBI Taxonomy" id="1476465"/>
    <lineage>
        <taxon>Bacteria</taxon>
        <taxon>Pseudomonadati</taxon>
        <taxon>Bacteroidota</taxon>
        <taxon>Sphingobacteriia</taxon>
        <taxon>Sphingobacteriales</taxon>
        <taxon>Sphingobacteriaceae</taxon>
        <taxon>Sphingobacterium</taxon>
    </lineage>
</organism>
<name>A0A4V3E269_9SPHI</name>
<dbReference type="InterPro" id="IPR034660">
    <property type="entry name" value="DinB/YfiT-like"/>
</dbReference>
<evidence type="ECO:0000313" key="3">
    <source>
        <dbReference type="EMBL" id="TDS16108.1"/>
    </source>
</evidence>
<feature type="domain" description="DinB-like" evidence="2">
    <location>
        <begin position="48"/>
        <end position="203"/>
    </location>
</feature>
<dbReference type="Gene3D" id="1.20.120.450">
    <property type="entry name" value="dinb family like domain"/>
    <property type="match status" value="1"/>
</dbReference>
<evidence type="ECO:0000313" key="4">
    <source>
        <dbReference type="Proteomes" id="UP000294752"/>
    </source>
</evidence>
<dbReference type="Pfam" id="PF12867">
    <property type="entry name" value="DinB_2"/>
    <property type="match status" value="1"/>
</dbReference>
<evidence type="ECO:0000259" key="2">
    <source>
        <dbReference type="Pfam" id="PF12867"/>
    </source>
</evidence>
<evidence type="ECO:0000256" key="1">
    <source>
        <dbReference type="SAM" id="SignalP"/>
    </source>
</evidence>
<keyword evidence="4" id="KW-1185">Reference proteome</keyword>
<dbReference type="InterPro" id="IPR024775">
    <property type="entry name" value="DinB-like"/>
</dbReference>
<feature type="chain" id="PRO_5020302228" evidence="1">
    <location>
        <begin position="21"/>
        <end position="215"/>
    </location>
</feature>
<comment type="caution">
    <text evidence="3">The sequence shown here is derived from an EMBL/GenBank/DDBJ whole genome shotgun (WGS) entry which is preliminary data.</text>
</comment>
<proteinExistence type="predicted"/>
<dbReference type="EMBL" id="SNZV01000002">
    <property type="protein sequence ID" value="TDS16108.1"/>
    <property type="molecule type" value="Genomic_DNA"/>
</dbReference>
<dbReference type="SUPFAM" id="SSF109854">
    <property type="entry name" value="DinB/YfiT-like putative metalloenzymes"/>
    <property type="match status" value="1"/>
</dbReference>